<dbReference type="HOGENOM" id="CLU_058376_0_0_12"/>
<dbReference type="EMBL" id="CP005752">
    <property type="protein sequence ID" value="AHH11408.1"/>
    <property type="molecule type" value="Genomic_DNA"/>
</dbReference>
<keyword evidence="1" id="KW-0614">Plasmid</keyword>
<dbReference type="RefSeq" id="WP_025408688.1">
    <property type="nucleotide sequence ID" value="NZ_CP005752.1"/>
</dbReference>
<protein>
    <submittedName>
        <fullName evidence="1">Putative cytosolic protein</fullName>
    </submittedName>
</protein>
<evidence type="ECO:0000313" key="1">
    <source>
        <dbReference type="EMBL" id="AHH11408.1"/>
    </source>
</evidence>
<organism evidence="1">
    <name type="scientific">Borrelia coriaceae ATCC 43381</name>
    <dbReference type="NCBI Taxonomy" id="1408429"/>
    <lineage>
        <taxon>Bacteria</taxon>
        <taxon>Pseudomonadati</taxon>
        <taxon>Spirochaetota</taxon>
        <taxon>Spirochaetia</taxon>
        <taxon>Spirochaetales</taxon>
        <taxon>Borreliaceae</taxon>
        <taxon>Borrelia</taxon>
    </lineage>
</organism>
<dbReference type="AlphaFoldDB" id="W5SXJ8"/>
<gene>
    <name evidence="1" type="ORF">BCO_0009900</name>
</gene>
<name>W5SXJ8_9SPIR</name>
<sequence length="328" mass="37607">MSELYDQNYYAKEIANIFNEVKLPVFYNWFSSEQIEDVDLKTGYLKTIKWDAFLNANPTTLVNEVNTIATIGFRSEAVRLNYLKLQYKFRHLKQTSEGFYKNNDYAGDVNNNLLPFREAYKLASNEIIKLINHFILTGTVSIQKDGKNQKRMLPNMYGLLNMPDQVKEDVESSNKDKMDKIFEKIEAGLAKLELGDEFSTPFMVLVDPVTSLKLVKPYAIPSDSSTSSNSHIYSSTDSWEDFLIKTIKAVNNRQEVYIQTSNLLSNQILIYPLNSELIKFKPSKYMLPMPNEQVDKDSTDIAHSYIDFVLGGLIATQNTILHVNIKQS</sequence>
<geneLocation type="plasmid" evidence="1">
    <name>unnamed</name>
</geneLocation>
<proteinExistence type="predicted"/>
<accession>W5SXJ8</accession>
<reference evidence="1" key="1">
    <citation type="submission" date="2013-04" db="EMBL/GenBank/DDBJ databases">
        <title>Comparative Genomics of Relapsing Fever Spirochetes.</title>
        <authorList>
            <person name="Schwan T.G."/>
            <person name="Raffel S.J."/>
            <person name="Porcella S.F."/>
            <person name="Martens C.A."/>
            <person name="Bruno D.P."/>
            <person name="Ricklefs S.M."/>
            <person name="Barbian K.B."/>
        </authorList>
    </citation>
    <scope>NUCLEOTIDE SEQUENCE</scope>
    <source>
        <strain evidence="1">Co53</strain>
        <plasmid evidence="1">unnamed</plasmid>
    </source>
</reference>